<evidence type="ECO:0000256" key="4">
    <source>
        <dbReference type="ARBA" id="ARBA00022452"/>
    </source>
</evidence>
<dbReference type="Gene3D" id="2.170.130.10">
    <property type="entry name" value="TonB-dependent receptor, plug domain"/>
    <property type="match status" value="1"/>
</dbReference>
<evidence type="ECO:0000256" key="10">
    <source>
        <dbReference type="PROSITE-ProRule" id="PRU01360"/>
    </source>
</evidence>
<gene>
    <name evidence="15" type="ORF">SRAA_1929</name>
</gene>
<dbReference type="AlphaFoldDB" id="A0A060NQI7"/>
<feature type="chain" id="PRO_5001584403" evidence="12">
    <location>
        <begin position="23"/>
        <end position="665"/>
    </location>
</feature>
<name>A0A060NQI7_9BURK</name>
<dbReference type="EMBL" id="AP014568">
    <property type="protein sequence ID" value="BAO81783.1"/>
    <property type="molecule type" value="Genomic_DNA"/>
</dbReference>
<keyword evidence="12" id="KW-0732">Signal</keyword>
<evidence type="ECO:0000256" key="1">
    <source>
        <dbReference type="ARBA" id="ARBA00004571"/>
    </source>
</evidence>
<dbReference type="HOGENOM" id="CLU_008287_16_0_4"/>
<keyword evidence="5 10" id="KW-0812">Transmembrane</keyword>
<feature type="signal peptide" evidence="12">
    <location>
        <begin position="1"/>
        <end position="22"/>
    </location>
</feature>
<evidence type="ECO:0000259" key="14">
    <source>
        <dbReference type="Pfam" id="PF07715"/>
    </source>
</evidence>
<keyword evidence="7 10" id="KW-0472">Membrane</keyword>
<evidence type="ECO:0000256" key="6">
    <source>
        <dbReference type="ARBA" id="ARBA00023077"/>
    </source>
</evidence>
<evidence type="ECO:0000256" key="2">
    <source>
        <dbReference type="ARBA" id="ARBA00009810"/>
    </source>
</evidence>
<dbReference type="GO" id="GO:0015344">
    <property type="term" value="F:siderophore uptake transmembrane transporter activity"/>
    <property type="evidence" value="ECO:0007669"/>
    <property type="project" value="TreeGrafter"/>
</dbReference>
<evidence type="ECO:0000256" key="9">
    <source>
        <dbReference type="ARBA" id="ARBA00023237"/>
    </source>
</evidence>
<sequence length="665" mass="73745">MHALAWLACLGLLGLAGGAVQAQPMPPLELLAQAEPDFFSDQPPQQVLSVTRLAQPLADAPGAVTVLDRQTLRRSGARTVTEALRLVPGYMVAGYNGANLMAAYHAPIDEYGVRSLILVDGRSLYSPSFVGGGFRALNALPIEEVERIEVLRGTNSAAFGAHALFGVINVVTRHTLDTLGQALVFNAGNAGVADAYARFGWGAPGLSQRLSVSRSADHGLRDLHDSQQRVQVLWRADLKPSPATEWMLQAGLSEWDAGDGFPANAADPPRDIALRKSHALLQWNHAPQAEATWKATLSWDEERFADRFVYRVPVNGLGFPVPYVPIDVNLGYQERRLALELEHTRVLSPSWRWVLGGGLRDDSSFSSAQFATTERVAVRDWRVFGHAEWAPAPGWLVNAGLFAGYRSDTGSYLAPRLMVNHEIAPGHTLRAGLTRAERPPLIFERSADARYFLPDGFFPAGSFVNTYIPNPALRNEVLHTRELGYHASLANGRVNLDVRLYEERLHNFIQFLAIPQPAPFPDQRKYENAPGFTLRGLEYQLIWRPSERTEWRLNQSFNQVQWHQPGPIGREPPSRMSTVAWFQRLDHGWGLSLMLHERSPMSWRGAASAVGSSTRVDARLAREFDWAGARAEAALVVQSLTGDIDEFVPNRPSNRRAYASLRLEF</sequence>
<evidence type="ECO:0000256" key="12">
    <source>
        <dbReference type="SAM" id="SignalP"/>
    </source>
</evidence>
<evidence type="ECO:0000256" key="5">
    <source>
        <dbReference type="ARBA" id="ARBA00022692"/>
    </source>
</evidence>
<accession>A0A060NQI7</accession>
<keyword evidence="4 10" id="KW-1134">Transmembrane beta strand</keyword>
<reference evidence="15 16" key="1">
    <citation type="journal article" date="2014" name="Nat. Commun.">
        <title>Physiological and genomic features of highly alkaliphilic hydrogen-utilizing Betaproteobacteria from a continental serpentinizing site.</title>
        <authorList>
            <person name="Suzuki S."/>
            <person name="Kuenen J.G."/>
            <person name="Schipper K."/>
            <person name="van der Velde S."/>
            <person name="Ishii S."/>
            <person name="Wu A."/>
            <person name="Sorokin D.Y."/>
            <person name="Tenney A."/>
            <person name="Meng X.Y."/>
            <person name="Morrill P.L."/>
            <person name="Kamagata Y."/>
            <person name="Muyzer G."/>
            <person name="Nealson K.H."/>
        </authorList>
    </citation>
    <scope>NUCLEOTIDE SEQUENCE [LARGE SCALE GENOMIC DNA]</scope>
    <source>
        <strain evidence="15 16">A1</strain>
    </source>
</reference>
<evidence type="ECO:0000256" key="7">
    <source>
        <dbReference type="ARBA" id="ARBA00023136"/>
    </source>
</evidence>
<comment type="similarity">
    <text evidence="2 10 11">Belongs to the TonB-dependent receptor family.</text>
</comment>
<dbReference type="InterPro" id="IPR036942">
    <property type="entry name" value="Beta-barrel_TonB_sf"/>
</dbReference>
<feature type="domain" description="TonB-dependent receptor-like beta-barrel" evidence="13">
    <location>
        <begin position="275"/>
        <end position="621"/>
    </location>
</feature>
<evidence type="ECO:0000256" key="3">
    <source>
        <dbReference type="ARBA" id="ARBA00022448"/>
    </source>
</evidence>
<evidence type="ECO:0000256" key="8">
    <source>
        <dbReference type="ARBA" id="ARBA00023170"/>
    </source>
</evidence>
<dbReference type="PANTHER" id="PTHR30069:SF27">
    <property type="entry name" value="BLL4766 PROTEIN"/>
    <property type="match status" value="1"/>
</dbReference>
<dbReference type="Pfam" id="PF00593">
    <property type="entry name" value="TonB_dep_Rec_b-barrel"/>
    <property type="match status" value="1"/>
</dbReference>
<keyword evidence="8 15" id="KW-0675">Receptor</keyword>
<dbReference type="GO" id="GO:0009279">
    <property type="term" value="C:cell outer membrane"/>
    <property type="evidence" value="ECO:0007669"/>
    <property type="project" value="UniProtKB-SubCell"/>
</dbReference>
<dbReference type="GO" id="GO:0044718">
    <property type="term" value="P:siderophore transmembrane transport"/>
    <property type="evidence" value="ECO:0007669"/>
    <property type="project" value="TreeGrafter"/>
</dbReference>
<evidence type="ECO:0000256" key="11">
    <source>
        <dbReference type="RuleBase" id="RU003357"/>
    </source>
</evidence>
<organism evidence="15 16">
    <name type="scientific">Serpentinimonas raichei</name>
    <dbReference type="NCBI Taxonomy" id="1458425"/>
    <lineage>
        <taxon>Bacteria</taxon>
        <taxon>Pseudomonadati</taxon>
        <taxon>Pseudomonadota</taxon>
        <taxon>Betaproteobacteria</taxon>
        <taxon>Burkholderiales</taxon>
        <taxon>Comamonadaceae</taxon>
        <taxon>Serpentinimonas</taxon>
    </lineage>
</organism>
<dbReference type="SUPFAM" id="SSF56935">
    <property type="entry name" value="Porins"/>
    <property type="match status" value="1"/>
</dbReference>
<dbReference type="Gene3D" id="2.40.170.20">
    <property type="entry name" value="TonB-dependent receptor, beta-barrel domain"/>
    <property type="match status" value="1"/>
</dbReference>
<dbReference type="Pfam" id="PF07715">
    <property type="entry name" value="Plug"/>
    <property type="match status" value="1"/>
</dbReference>
<dbReference type="PANTHER" id="PTHR30069">
    <property type="entry name" value="TONB-DEPENDENT OUTER MEMBRANE RECEPTOR"/>
    <property type="match status" value="1"/>
</dbReference>
<dbReference type="PROSITE" id="PS52016">
    <property type="entry name" value="TONB_DEPENDENT_REC_3"/>
    <property type="match status" value="1"/>
</dbReference>
<keyword evidence="3 10" id="KW-0813">Transport</keyword>
<keyword evidence="6 11" id="KW-0798">TonB box</keyword>
<keyword evidence="16" id="KW-1185">Reference proteome</keyword>
<dbReference type="STRING" id="1458425.SRAA_1929"/>
<dbReference type="KEGG" id="cbaa:SRAA_1929"/>
<evidence type="ECO:0000313" key="16">
    <source>
        <dbReference type="Proteomes" id="UP000067461"/>
    </source>
</evidence>
<dbReference type="InterPro" id="IPR039426">
    <property type="entry name" value="TonB-dep_rcpt-like"/>
</dbReference>
<dbReference type="InterPro" id="IPR012910">
    <property type="entry name" value="Plug_dom"/>
</dbReference>
<proteinExistence type="inferred from homology"/>
<keyword evidence="9 10" id="KW-0998">Cell outer membrane</keyword>
<protein>
    <submittedName>
        <fullName evidence="15">Outer membrane receptor protein, mostly Fe transport</fullName>
    </submittedName>
</protein>
<comment type="subcellular location">
    <subcellularLocation>
        <location evidence="1 10">Cell outer membrane</location>
        <topology evidence="1 10">Multi-pass membrane protein</topology>
    </subcellularLocation>
</comment>
<dbReference type="Proteomes" id="UP000067461">
    <property type="component" value="Chromosome"/>
</dbReference>
<dbReference type="InterPro" id="IPR000531">
    <property type="entry name" value="Beta-barrel_TonB"/>
</dbReference>
<dbReference type="InterPro" id="IPR037066">
    <property type="entry name" value="Plug_dom_sf"/>
</dbReference>
<evidence type="ECO:0000313" key="15">
    <source>
        <dbReference type="EMBL" id="BAO81783.1"/>
    </source>
</evidence>
<feature type="domain" description="TonB-dependent receptor plug" evidence="14">
    <location>
        <begin position="57"/>
        <end position="167"/>
    </location>
</feature>
<evidence type="ECO:0000259" key="13">
    <source>
        <dbReference type="Pfam" id="PF00593"/>
    </source>
</evidence>